<dbReference type="InterPro" id="IPR012341">
    <property type="entry name" value="6hp_glycosidase-like_sf"/>
</dbReference>
<gene>
    <name evidence="3" type="ORF">GOP47_0018470</name>
</gene>
<evidence type="ECO:0000313" key="3">
    <source>
        <dbReference type="EMBL" id="KAI5065846.1"/>
    </source>
</evidence>
<dbReference type="PRINTS" id="PR01950">
    <property type="entry name" value="LANCSUPER"/>
</dbReference>
<sequence length="415" mass="45125">MSERAFENNMMDFVEGEDGGGGVGVTTRKSGFTEPRSLLAAALSLKDEVVISTWSRRGVRVHDPTLYTGALGTAFLCFRCFEAMGSVKDLSLCLEITDSCAASAAHLKQYFSFICGQAGIYSLGAAAAKLSGDEQRLIFYLGFFSQIANTADLAVGPEEGGFGLPYELLYGRVGLLWASLFVNKYVGEETIPWSTTGPITDAILAAGRAAASHHGSCPLMYQWHGTRYWGAAHGLAGIMHVLMHFPLSKADAEDVKGTLLYMIRHRFLTGNYPSSEGNAKDRLVQWCHGAAGIGLTMCKAAEVFPMVAEFKDAAVDAGDVVWRRGLLRKAGLCHGVSGNAYLFLALHRLTGDRRHLHRAKAFSNFMYEHGLNLISTGQMHGGDHPFSLFEGSAGIACLWLDILRPEYARFPGYEL</sequence>
<dbReference type="Gene3D" id="1.50.10.10">
    <property type="match status" value="1"/>
</dbReference>
<dbReference type="PANTHER" id="PTHR12736">
    <property type="entry name" value="LANC-LIKE PROTEIN"/>
    <property type="match status" value="1"/>
</dbReference>
<accession>A0A9D4ZAQ9</accession>
<organism evidence="3 4">
    <name type="scientific">Adiantum capillus-veneris</name>
    <name type="common">Maidenhair fern</name>
    <dbReference type="NCBI Taxonomy" id="13818"/>
    <lineage>
        <taxon>Eukaryota</taxon>
        <taxon>Viridiplantae</taxon>
        <taxon>Streptophyta</taxon>
        <taxon>Embryophyta</taxon>
        <taxon>Tracheophyta</taxon>
        <taxon>Polypodiopsida</taxon>
        <taxon>Polypodiidae</taxon>
        <taxon>Polypodiales</taxon>
        <taxon>Pteridineae</taxon>
        <taxon>Pteridaceae</taxon>
        <taxon>Vittarioideae</taxon>
        <taxon>Adiantum</taxon>
    </lineage>
</organism>
<comment type="caution">
    <text evidence="3">The sequence shown here is derived from an EMBL/GenBank/DDBJ whole genome shotgun (WGS) entry which is preliminary data.</text>
</comment>
<dbReference type="PRINTS" id="PR01951">
    <property type="entry name" value="LANCEUKARYTE"/>
</dbReference>
<dbReference type="EMBL" id="JABFUD020000018">
    <property type="protein sequence ID" value="KAI5065846.1"/>
    <property type="molecule type" value="Genomic_DNA"/>
</dbReference>
<dbReference type="CDD" id="cd04794">
    <property type="entry name" value="euk_LANCL"/>
    <property type="match status" value="1"/>
</dbReference>
<proteinExistence type="inferred from homology"/>
<dbReference type="AlphaFoldDB" id="A0A9D4ZAQ9"/>
<dbReference type="GO" id="GO:0031179">
    <property type="term" value="P:peptide modification"/>
    <property type="evidence" value="ECO:0007669"/>
    <property type="project" value="InterPro"/>
</dbReference>
<dbReference type="Proteomes" id="UP000886520">
    <property type="component" value="Chromosome 18"/>
</dbReference>
<dbReference type="SUPFAM" id="SSF158745">
    <property type="entry name" value="LanC-like"/>
    <property type="match status" value="1"/>
</dbReference>
<protein>
    <submittedName>
        <fullName evidence="3">Uncharacterized protein</fullName>
    </submittedName>
</protein>
<dbReference type="GO" id="GO:0005975">
    <property type="term" value="P:carbohydrate metabolic process"/>
    <property type="evidence" value="ECO:0007669"/>
    <property type="project" value="InterPro"/>
</dbReference>
<dbReference type="PANTHER" id="PTHR12736:SF7">
    <property type="entry name" value="LANC-LIKE PROTEIN 3"/>
    <property type="match status" value="1"/>
</dbReference>
<keyword evidence="4" id="KW-1185">Reference proteome</keyword>
<name>A0A9D4ZAQ9_ADICA</name>
<evidence type="ECO:0000313" key="4">
    <source>
        <dbReference type="Proteomes" id="UP000886520"/>
    </source>
</evidence>
<dbReference type="OrthoDB" id="10257263at2759"/>
<feature type="binding site" evidence="2">
    <location>
        <position position="287"/>
    </location>
    <ligand>
        <name>Zn(2+)</name>
        <dbReference type="ChEBI" id="CHEBI:29105"/>
    </ligand>
</feature>
<dbReference type="GO" id="GO:0005886">
    <property type="term" value="C:plasma membrane"/>
    <property type="evidence" value="ECO:0007669"/>
    <property type="project" value="TreeGrafter"/>
</dbReference>
<keyword evidence="2" id="KW-0862">Zinc</keyword>
<evidence type="ECO:0000256" key="2">
    <source>
        <dbReference type="PIRSR" id="PIRSR607822-1"/>
    </source>
</evidence>
<keyword evidence="2" id="KW-0479">Metal-binding</keyword>
<dbReference type="Pfam" id="PF05147">
    <property type="entry name" value="LANC_like"/>
    <property type="match status" value="1"/>
</dbReference>
<dbReference type="GO" id="GO:0046872">
    <property type="term" value="F:metal ion binding"/>
    <property type="evidence" value="ECO:0007669"/>
    <property type="project" value="UniProtKB-KW"/>
</dbReference>
<feature type="binding site" evidence="2">
    <location>
        <position position="334"/>
    </location>
    <ligand>
        <name>Zn(2+)</name>
        <dbReference type="ChEBI" id="CHEBI:29105"/>
    </ligand>
</feature>
<dbReference type="InterPro" id="IPR007822">
    <property type="entry name" value="LANC-like"/>
</dbReference>
<feature type="binding site" evidence="2">
    <location>
        <position position="333"/>
    </location>
    <ligand>
        <name>Zn(2+)</name>
        <dbReference type="ChEBI" id="CHEBI:29105"/>
    </ligand>
</feature>
<evidence type="ECO:0000256" key="1">
    <source>
        <dbReference type="ARBA" id="ARBA00007179"/>
    </source>
</evidence>
<comment type="similarity">
    <text evidence="1">Belongs to the LanC-like protein family.</text>
</comment>
<dbReference type="InterPro" id="IPR020464">
    <property type="entry name" value="LanC-like_prot_euk"/>
</dbReference>
<reference evidence="3" key="1">
    <citation type="submission" date="2021-01" db="EMBL/GenBank/DDBJ databases">
        <title>Adiantum capillus-veneris genome.</title>
        <authorList>
            <person name="Fang Y."/>
            <person name="Liao Q."/>
        </authorList>
    </citation>
    <scope>NUCLEOTIDE SEQUENCE</scope>
    <source>
        <strain evidence="3">H3</strain>
        <tissue evidence="3">Leaf</tissue>
    </source>
</reference>
<dbReference type="SMART" id="SM01260">
    <property type="entry name" value="LANC_like"/>
    <property type="match status" value="1"/>
</dbReference>